<feature type="signal peptide" evidence="17">
    <location>
        <begin position="1"/>
        <end position="23"/>
    </location>
</feature>
<evidence type="ECO:0000256" key="6">
    <source>
        <dbReference type="ARBA" id="ARBA00022676"/>
    </source>
</evidence>
<name>A0AAJ0DID1_9PEZI</name>
<dbReference type="Proteomes" id="UP001271007">
    <property type="component" value="Unassembled WGS sequence"/>
</dbReference>
<evidence type="ECO:0000313" key="18">
    <source>
        <dbReference type="EMBL" id="KAK3050471.1"/>
    </source>
</evidence>
<dbReference type="EMBL" id="JAWDJX010000032">
    <property type="protein sequence ID" value="KAK3050471.1"/>
    <property type="molecule type" value="Genomic_DNA"/>
</dbReference>
<dbReference type="GO" id="GO:0006488">
    <property type="term" value="P:dolichol-linked oligosaccharide biosynthetic process"/>
    <property type="evidence" value="ECO:0007669"/>
    <property type="project" value="InterPro"/>
</dbReference>
<evidence type="ECO:0000256" key="15">
    <source>
        <dbReference type="SAM" id="MobiDB-lite"/>
    </source>
</evidence>
<feature type="region of interest" description="Disordered" evidence="15">
    <location>
        <begin position="442"/>
        <end position="464"/>
    </location>
</feature>
<dbReference type="Pfam" id="PF04922">
    <property type="entry name" value="DIE2_ALG10"/>
    <property type="match status" value="1"/>
</dbReference>
<dbReference type="GO" id="GO:0005789">
    <property type="term" value="C:endoplasmic reticulum membrane"/>
    <property type="evidence" value="ECO:0007669"/>
    <property type="project" value="UniProtKB-SubCell"/>
</dbReference>
<comment type="caution">
    <text evidence="18">The sequence shown here is derived from an EMBL/GenBank/DDBJ whole genome shotgun (WGS) entry which is preliminary data.</text>
</comment>
<evidence type="ECO:0000256" key="10">
    <source>
        <dbReference type="ARBA" id="ARBA00022989"/>
    </source>
</evidence>
<evidence type="ECO:0000256" key="3">
    <source>
        <dbReference type="ARBA" id="ARBA00010600"/>
    </source>
</evidence>
<evidence type="ECO:0000256" key="17">
    <source>
        <dbReference type="SAM" id="SignalP"/>
    </source>
</evidence>
<comment type="similarity">
    <text evidence="3">Belongs to the ALG10 glucosyltransferase family.</text>
</comment>
<gene>
    <name evidence="18" type="primary">ALG10</name>
    <name evidence="18" type="ORF">LTR09_008382</name>
</gene>
<keyword evidence="9" id="KW-0256">Endoplasmic reticulum</keyword>
<evidence type="ECO:0000256" key="14">
    <source>
        <dbReference type="ARBA" id="ARBA00048064"/>
    </source>
</evidence>
<evidence type="ECO:0000256" key="7">
    <source>
        <dbReference type="ARBA" id="ARBA00022679"/>
    </source>
</evidence>
<keyword evidence="17" id="KW-0732">Signal</keyword>
<organism evidence="18 19">
    <name type="scientific">Extremus antarcticus</name>
    <dbReference type="NCBI Taxonomy" id="702011"/>
    <lineage>
        <taxon>Eukaryota</taxon>
        <taxon>Fungi</taxon>
        <taxon>Dikarya</taxon>
        <taxon>Ascomycota</taxon>
        <taxon>Pezizomycotina</taxon>
        <taxon>Dothideomycetes</taxon>
        <taxon>Dothideomycetidae</taxon>
        <taxon>Mycosphaerellales</taxon>
        <taxon>Extremaceae</taxon>
        <taxon>Extremus</taxon>
    </lineage>
</organism>
<evidence type="ECO:0000256" key="12">
    <source>
        <dbReference type="ARBA" id="ARBA00032069"/>
    </source>
</evidence>
<keyword evidence="19" id="KW-1185">Reference proteome</keyword>
<feature type="transmembrane region" description="Helical" evidence="16">
    <location>
        <begin position="308"/>
        <end position="335"/>
    </location>
</feature>
<comment type="subcellular location">
    <subcellularLocation>
        <location evidence="1">Endoplasmic reticulum membrane</location>
        <topology evidence="1">Multi-pass membrane protein</topology>
    </subcellularLocation>
</comment>
<evidence type="ECO:0000256" key="5">
    <source>
        <dbReference type="ARBA" id="ARBA00018512"/>
    </source>
</evidence>
<protein>
    <recommendedName>
        <fullName evidence="5">Dol-P-Glc:Glc(2)Man(9)GlcNAc(2)-PP-Dol alpha-1,2-glucosyltransferase</fullName>
        <ecNumber evidence="4">2.4.1.256</ecNumber>
    </recommendedName>
    <alternativeName>
        <fullName evidence="12">Asparagine-linked glycosylation protein 10</fullName>
    </alternativeName>
</protein>
<feature type="transmembrane region" description="Helical" evidence="16">
    <location>
        <begin position="356"/>
        <end position="379"/>
    </location>
</feature>
<evidence type="ECO:0000256" key="13">
    <source>
        <dbReference type="ARBA" id="ARBA00044727"/>
    </source>
</evidence>
<evidence type="ECO:0000256" key="9">
    <source>
        <dbReference type="ARBA" id="ARBA00022824"/>
    </source>
</evidence>
<evidence type="ECO:0000256" key="1">
    <source>
        <dbReference type="ARBA" id="ARBA00004477"/>
    </source>
</evidence>
<feature type="transmembrane region" description="Helical" evidence="16">
    <location>
        <begin position="535"/>
        <end position="554"/>
    </location>
</feature>
<reference evidence="18" key="1">
    <citation type="submission" date="2023-04" db="EMBL/GenBank/DDBJ databases">
        <title>Black Yeasts Isolated from many extreme environments.</title>
        <authorList>
            <person name="Coleine C."/>
            <person name="Stajich J.E."/>
            <person name="Selbmann L."/>
        </authorList>
    </citation>
    <scope>NUCLEOTIDE SEQUENCE</scope>
    <source>
        <strain evidence="18">CCFEE 5312</strain>
    </source>
</reference>
<feature type="transmembrane region" description="Helical" evidence="16">
    <location>
        <begin position="116"/>
        <end position="144"/>
    </location>
</feature>
<comment type="catalytic activity">
    <reaction evidence="14">
        <text>an alpha-D-Glc-(1-&gt;3)-alpha-D-Glc-(1-&gt;3)-alpha-D-Man-(1-&gt;2)-alpha-D-Man-(1-&gt;2)-alpha-D-Man-(1-&gt;3)-[alpha-D-Man-(1-&gt;2)-alpha-D-Man-(1-&gt;3)-[alpha-D-Man-(1-&gt;2)-alpha-D-Man-(1-&gt;6)]-alpha-D-Man-(1-&gt;6)]-beta-D-Man-(1-&gt;4)-beta-D-GlcNAc-(1-&gt;4)-alpha-D-GlcNAc-diphospho-di-trans,poly-cis-dolichol + a di-trans,poly-cis-dolichyl beta-D-glucosyl phosphate = a alpha-D-Glc-(1-&gt;2)-alpha-D-Glc-(1-&gt;3)-alpha-D-Glc-(1-&gt;3)-alpha-D-Man-(1-&gt;2)-alpha-D-Man-(1-&gt;2)-alpha-D-Man-(1-&gt;3)-[alpha-D-Man-(1-&gt;2)-alpha-D-Man-(1-&gt;3)-[alpha-D-Man-(1-&gt;2)-alpha-D-Man-(1-&gt;6)]-alpha-D-Man-(1-&gt;6)]-beta-D-Man-(1-&gt;4)-beta-D-GlcNAc-(1-&gt;4)-alpha-D-GlcNAc-diphospho-di-trans,poly-cis-dolichol + a di-trans,poly-cis-dolichyl phosphate + H(+)</text>
        <dbReference type="Rhea" id="RHEA:29543"/>
        <dbReference type="Rhea" id="RHEA-COMP:19498"/>
        <dbReference type="Rhea" id="RHEA-COMP:19502"/>
        <dbReference type="Rhea" id="RHEA-COMP:19512"/>
        <dbReference type="Rhea" id="RHEA-COMP:19522"/>
        <dbReference type="ChEBI" id="CHEBI:15378"/>
        <dbReference type="ChEBI" id="CHEBI:57525"/>
        <dbReference type="ChEBI" id="CHEBI:57683"/>
        <dbReference type="ChEBI" id="CHEBI:132522"/>
        <dbReference type="ChEBI" id="CHEBI:132523"/>
        <dbReference type="EC" id="2.4.1.256"/>
    </reaction>
    <physiologicalReaction direction="left-to-right" evidence="14">
        <dbReference type="Rhea" id="RHEA:29544"/>
    </physiologicalReaction>
</comment>
<evidence type="ECO:0000256" key="11">
    <source>
        <dbReference type="ARBA" id="ARBA00023136"/>
    </source>
</evidence>
<keyword evidence="6 18" id="KW-0328">Glycosyltransferase</keyword>
<keyword evidence="11 16" id="KW-0472">Membrane</keyword>
<dbReference type="PANTHER" id="PTHR12989:SF10">
    <property type="entry name" value="DOL-P-GLC:GLC(2)MAN(9)GLCNAC(2)-PP-DOL ALPHA-1,2-GLUCOSYLTRANSFERASE-RELATED"/>
    <property type="match status" value="1"/>
</dbReference>
<dbReference type="PIRSF" id="PIRSF028810">
    <property type="entry name" value="Alpha1_2_glucosyltferase_Alg10"/>
    <property type="match status" value="1"/>
</dbReference>
<dbReference type="EC" id="2.4.1.256" evidence="4"/>
<keyword evidence="10 16" id="KW-1133">Transmembrane helix</keyword>
<feature type="transmembrane region" description="Helical" evidence="16">
    <location>
        <begin position="80"/>
        <end position="96"/>
    </location>
</feature>
<comment type="function">
    <text evidence="13">Dol-P-Glc:Glc(2)Man(9)GlcNAc(2)-PP-Dol alpha-1,2-glucosyltransferase that operates in the biosynthetic pathway of dolichol-linked oligosaccharides, the glycan precursors employed in protein asparagine (N)-glycosylation. The assembly of dolichol-linked oligosaccharides begins on the cytosolic side of the endoplasmic reticulum membrane and finishes in its lumen. The sequential addition of sugars to dolichol pyrophosphate produces dolichol-linked oligosaccharides containing fourteen sugars, including two GlcNAcs, nine mannoses and three glucoses. Once assembled, the oligosaccharide is transferred from the lipid to nascent proteins by oligosaccharyltransferases. In the lumen of the endoplasmic reticulum, adds the third and last glucose residue from dolichyl phosphate glucose (Dol-P-Glc) onto the lipid-linked oligosaccharide intermediate Glc(2)Man(9)GlcNAc(2)-PP-Dol to produce Glc(3)Man(9)GlcNAc(2)-PP-Dol.</text>
</comment>
<proteinExistence type="inferred from homology"/>
<dbReference type="GO" id="GO:0106073">
    <property type="term" value="F:dolichyl pyrophosphate Glc2Man9GlcNAc2 alpha-1,2-glucosyltransferase activity"/>
    <property type="evidence" value="ECO:0007669"/>
    <property type="project" value="UniProtKB-EC"/>
</dbReference>
<feature type="transmembrane region" description="Helical" evidence="16">
    <location>
        <begin position="399"/>
        <end position="422"/>
    </location>
</feature>
<evidence type="ECO:0000256" key="8">
    <source>
        <dbReference type="ARBA" id="ARBA00022692"/>
    </source>
</evidence>
<dbReference type="AlphaFoldDB" id="A0AAJ0DID1"/>
<comment type="pathway">
    <text evidence="2">Protein modification; protein glycosylation.</text>
</comment>
<sequence>MALPALQSLPLLAWFKLVNDTVAEPYLDEVFHVRQAQHYCNNRFTIWDPKITTPPGLYLLSYIISSIVGCDLIWLRCLDLFCLVTLQAVITWTYLTRRRNGNDDWASQHSALNVTLFPPLFFFAALYYTDVPSTLSVLIFYWLFLHFNQLSKSSWLKTPVLVVAGSSSLMFRQTNIFWVSIFPAALVLVNELDQAHNAVKVSMHRRVEGFGDTLLSVAKTSWKMDAVYDPPVKDASIHDYTKTAVSIMTVCLRLATQPKRLASMLQSLAPFIIIAASFATFIIWNGGVVLGDKNNHVATLHLPQMLYIWPYFTFFSWPLIYPYLITLPFGFIALLPNFATLESMLMFNRRGVTPSLWLMASFVALACAVVYYNTIVHPFTLADNRHYTFYVFRLLMKPWWMKFAVTPIYVLCGWACIQALGARPYHESGNVRGSGNSFDKITNATPAPADRNPNTSTKPLSLPDGSRGATTSFVLIWIATSTLQLVTAPLVEPRYLILPWIFWRIHVPLQRYSPAEVPKTASTLRTRLAAVDHRLWLETAWLLLINAATGYMFLYRGFEWPQDPGKVQRFMW</sequence>
<keyword evidence="7 18" id="KW-0808">Transferase</keyword>
<evidence type="ECO:0000313" key="19">
    <source>
        <dbReference type="Proteomes" id="UP001271007"/>
    </source>
</evidence>
<feature type="chain" id="PRO_5042486863" description="Dol-P-Glc:Glc(2)Man(9)GlcNAc(2)-PP-Dol alpha-1,2-glucosyltransferase" evidence="17">
    <location>
        <begin position="24"/>
        <end position="572"/>
    </location>
</feature>
<evidence type="ECO:0000256" key="16">
    <source>
        <dbReference type="SAM" id="Phobius"/>
    </source>
</evidence>
<dbReference type="InterPro" id="IPR016900">
    <property type="entry name" value="Alg10"/>
</dbReference>
<evidence type="ECO:0000256" key="2">
    <source>
        <dbReference type="ARBA" id="ARBA00004922"/>
    </source>
</evidence>
<feature type="transmembrane region" description="Helical" evidence="16">
    <location>
        <begin position="268"/>
        <end position="288"/>
    </location>
</feature>
<accession>A0AAJ0DID1</accession>
<evidence type="ECO:0000256" key="4">
    <source>
        <dbReference type="ARBA" id="ARBA00011967"/>
    </source>
</evidence>
<dbReference type="PANTHER" id="PTHR12989">
    <property type="entry name" value="ALPHA-1,2-GLUCOSYLTRANSFERASE ALG10"/>
    <property type="match status" value="1"/>
</dbReference>
<keyword evidence="8 16" id="KW-0812">Transmembrane</keyword>